<keyword evidence="2" id="KW-0812">Transmembrane</keyword>
<evidence type="ECO:0000256" key="2">
    <source>
        <dbReference type="SAM" id="Phobius"/>
    </source>
</evidence>
<dbReference type="RefSeq" id="WP_064001693.1">
    <property type="nucleotide sequence ID" value="NZ_LSTV01000001.1"/>
</dbReference>
<gene>
    <name evidence="3" type="ORF">AYL44_02615</name>
</gene>
<evidence type="ECO:0000256" key="1">
    <source>
        <dbReference type="SAM" id="MobiDB-lite"/>
    </source>
</evidence>
<dbReference type="EMBL" id="LSTV01000001">
    <property type="protein sequence ID" value="OAH51187.1"/>
    <property type="molecule type" value="Genomic_DNA"/>
</dbReference>
<dbReference type="AlphaFoldDB" id="A0A177KDP4"/>
<keyword evidence="2" id="KW-0472">Membrane</keyword>
<evidence type="ECO:0000313" key="3">
    <source>
        <dbReference type="EMBL" id="OAH51187.1"/>
    </source>
</evidence>
<feature type="transmembrane region" description="Helical" evidence="2">
    <location>
        <begin position="133"/>
        <end position="156"/>
    </location>
</feature>
<dbReference type="Proteomes" id="UP000076998">
    <property type="component" value="Unassembled WGS sequence"/>
</dbReference>
<comment type="caution">
    <text evidence="3">The sequence shown here is derived from an EMBL/GenBank/DDBJ whole genome shotgun (WGS) entry which is preliminary data.</text>
</comment>
<name>A0A177KDP4_9MICO</name>
<dbReference type="OrthoDB" id="10000468at2"/>
<sequence>MTDPFEDETRLAPRTRRELRAERDDDTRLVARRAETGPVAAPEDADETLLAERRTDEGTRTTARRVGPTTTAGTSIAHGRADTPRTASAPGTLVSQPVYAPRRGEPAAPVVRTPVAPPVSPAPAPARRSRTGLLLLVGLVGTAVVAGAVWGIIVLVQGGM</sequence>
<evidence type="ECO:0000313" key="4">
    <source>
        <dbReference type="Proteomes" id="UP000076998"/>
    </source>
</evidence>
<feature type="region of interest" description="Disordered" evidence="1">
    <location>
        <begin position="1"/>
        <end position="127"/>
    </location>
</feature>
<accession>A0A177KDP4</accession>
<feature type="compositionally biased region" description="Basic and acidic residues" evidence="1">
    <location>
        <begin position="7"/>
        <end position="35"/>
    </location>
</feature>
<proteinExistence type="predicted"/>
<feature type="compositionally biased region" description="Pro residues" evidence="1">
    <location>
        <begin position="115"/>
        <end position="124"/>
    </location>
</feature>
<protein>
    <submittedName>
        <fullName evidence="3">Uncharacterized protein</fullName>
    </submittedName>
</protein>
<organism evidence="3 4">
    <name type="scientific">Microbacterium oleivorans</name>
    <dbReference type="NCBI Taxonomy" id="273677"/>
    <lineage>
        <taxon>Bacteria</taxon>
        <taxon>Bacillati</taxon>
        <taxon>Actinomycetota</taxon>
        <taxon>Actinomycetes</taxon>
        <taxon>Micrococcales</taxon>
        <taxon>Microbacteriaceae</taxon>
        <taxon>Microbacterium</taxon>
    </lineage>
</organism>
<reference evidence="3 4" key="1">
    <citation type="submission" date="2016-02" db="EMBL/GenBank/DDBJ databases">
        <authorList>
            <person name="Wen L."/>
            <person name="He K."/>
            <person name="Yang H."/>
        </authorList>
    </citation>
    <scope>NUCLEOTIDE SEQUENCE [LARGE SCALE GENOMIC DNA]</scope>
    <source>
        <strain evidence="3 4">CD11_3</strain>
    </source>
</reference>
<feature type="compositionally biased region" description="Basic and acidic residues" evidence="1">
    <location>
        <begin position="50"/>
        <end position="59"/>
    </location>
</feature>
<keyword evidence="2" id="KW-1133">Transmembrane helix</keyword>